<dbReference type="EMBL" id="CP082275">
    <property type="protein sequence ID" value="USH03714.1"/>
    <property type="molecule type" value="Genomic_DNA"/>
</dbReference>
<proteinExistence type="predicted"/>
<dbReference type="RefSeq" id="WP_251878959.1">
    <property type="nucleotide sequence ID" value="NZ_CP082275.1"/>
</dbReference>
<dbReference type="GO" id="GO:0016787">
    <property type="term" value="F:hydrolase activity"/>
    <property type="evidence" value="ECO:0007669"/>
    <property type="project" value="UniProtKB-KW"/>
</dbReference>
<dbReference type="Gene3D" id="3.40.50.1110">
    <property type="entry name" value="SGNH hydrolase"/>
    <property type="match status" value="1"/>
</dbReference>
<name>A0ABY4WXK7_9GAMM</name>
<dbReference type="InterPro" id="IPR036514">
    <property type="entry name" value="SGNH_hydro_sf"/>
</dbReference>
<dbReference type="CDD" id="cd00229">
    <property type="entry name" value="SGNH_hydrolase"/>
    <property type="match status" value="1"/>
</dbReference>
<gene>
    <name evidence="1" type="ORF">K6Q96_06895</name>
</gene>
<organism evidence="1 2">
    <name type="scientific">Grimontia kaedaensis</name>
    <dbReference type="NCBI Taxonomy" id="2872157"/>
    <lineage>
        <taxon>Bacteria</taxon>
        <taxon>Pseudomonadati</taxon>
        <taxon>Pseudomonadota</taxon>
        <taxon>Gammaproteobacteria</taxon>
        <taxon>Vibrionales</taxon>
        <taxon>Vibrionaceae</taxon>
        <taxon>Grimontia</taxon>
    </lineage>
</organism>
<dbReference type="Pfam" id="PF00657">
    <property type="entry name" value="Lipase_GDSL"/>
    <property type="match status" value="1"/>
</dbReference>
<evidence type="ECO:0000313" key="1">
    <source>
        <dbReference type="EMBL" id="USH03714.1"/>
    </source>
</evidence>
<dbReference type="Proteomes" id="UP001056255">
    <property type="component" value="Chromosome I"/>
</dbReference>
<keyword evidence="1" id="KW-0378">Hydrolase</keyword>
<evidence type="ECO:0000313" key="2">
    <source>
        <dbReference type="Proteomes" id="UP001056255"/>
    </source>
</evidence>
<dbReference type="InterPro" id="IPR001087">
    <property type="entry name" value="GDSL"/>
</dbReference>
<dbReference type="SUPFAM" id="SSF52266">
    <property type="entry name" value="SGNH hydrolase"/>
    <property type="match status" value="1"/>
</dbReference>
<protein>
    <submittedName>
        <fullName evidence="1">SGNH/GDSL hydrolase family protein</fullName>
    </submittedName>
</protein>
<accession>A0ABY4WXK7</accession>
<reference evidence="1" key="1">
    <citation type="submission" date="2021-08" db="EMBL/GenBank/DDBJ databases">
        <authorList>
            <person name="Sakaguchi M."/>
            <person name="Kikuchi T."/>
            <person name="Urbanczyk H."/>
        </authorList>
    </citation>
    <scope>NUCLEOTIDE SEQUENCE</scope>
    <source>
        <strain evidence="1">020920N</strain>
    </source>
</reference>
<keyword evidence="2" id="KW-1185">Reference proteome</keyword>
<sequence>MRDKAETFSGLPAGFGYHVEGEYLVLSFGEQEVWRAKPGELKLNRLEEGFEPPRGEEPGAQYKNIVFVGDSLTRDIGQSLTTPSEKATAIFQAEGMDVTVYGWGWSGYHIKNGTLKLAEALNAFGPDTNTLFVVTLGMNDVNTTKPYASATQEQKDRIAADYAAMVTVIGDRMGDCIINSIPFADFDTNGDGVGEVKDDASLGTLAYNTALMLPIQNDKFKNSDGYPVLDWYGMTMELQPLMHPDGIHYTAEGNRLKQKKTAQRLAYLFTGEGMPPPYSHEPSLASIANPNACLVNFGVSAINGTGKGNGQGVTRQQIIDKAVIPLIPNNKTAPVLSLTFEHSVSATNELNMYFTNVIVDRDFDYSLGCDPFYKETLFVRRGVTMTLIIQGLAANASVNLGFMGYRSASSENISIVEDVLNPANAAQWNTSDLQAEEATLTVTANGNGEASVSLKPGPDSTFAYLGGMRISP</sequence>